<evidence type="ECO:0000256" key="1">
    <source>
        <dbReference type="ARBA" id="ARBA00004323"/>
    </source>
</evidence>
<evidence type="ECO:0000256" key="5">
    <source>
        <dbReference type="ARBA" id="ARBA00022679"/>
    </source>
</evidence>
<dbReference type="FunFam" id="3.40.50.11660:FF:000004">
    <property type="entry name" value="Glycoprotein 3-alpha-L-fucosyltransferase A"/>
    <property type="match status" value="1"/>
</dbReference>
<keyword evidence="9 12" id="KW-0333">Golgi apparatus</keyword>
<accession>A0AAE0Z8G5</accession>
<dbReference type="GO" id="GO:0008417">
    <property type="term" value="F:fucosyltransferase activity"/>
    <property type="evidence" value="ECO:0007669"/>
    <property type="project" value="InterPro"/>
</dbReference>
<evidence type="ECO:0000256" key="7">
    <source>
        <dbReference type="ARBA" id="ARBA00022968"/>
    </source>
</evidence>
<dbReference type="Proteomes" id="UP001283361">
    <property type="component" value="Unassembled WGS sequence"/>
</dbReference>
<gene>
    <name evidence="15" type="ORF">RRG08_042017</name>
</gene>
<keyword evidence="8" id="KW-1133">Transmembrane helix</keyword>
<evidence type="ECO:0000256" key="8">
    <source>
        <dbReference type="ARBA" id="ARBA00022989"/>
    </source>
</evidence>
<evidence type="ECO:0000313" key="15">
    <source>
        <dbReference type="EMBL" id="KAK3764707.1"/>
    </source>
</evidence>
<evidence type="ECO:0000313" key="16">
    <source>
        <dbReference type="Proteomes" id="UP001283361"/>
    </source>
</evidence>
<keyword evidence="10" id="KW-0472">Membrane</keyword>
<dbReference type="EMBL" id="JAWDGP010004412">
    <property type="protein sequence ID" value="KAK3764707.1"/>
    <property type="molecule type" value="Genomic_DNA"/>
</dbReference>
<dbReference type="InterPro" id="IPR031481">
    <property type="entry name" value="Glyco_tran_10_N"/>
</dbReference>
<dbReference type="GO" id="GO:0000139">
    <property type="term" value="C:Golgi membrane"/>
    <property type="evidence" value="ECO:0007669"/>
    <property type="project" value="UniProtKB-SubCell"/>
</dbReference>
<comment type="similarity">
    <text evidence="3 12">Belongs to the glycosyltransferase 10 family.</text>
</comment>
<evidence type="ECO:0000256" key="11">
    <source>
        <dbReference type="ARBA" id="ARBA00023180"/>
    </source>
</evidence>
<feature type="domain" description="Fucosyltransferase C-terminal" evidence="13">
    <location>
        <begin position="178"/>
        <end position="350"/>
    </location>
</feature>
<sequence>MRKKLLFFLGCFLLTGWCSFWIFLTYPIHVKKHARRTEYPFSKGSKNILFYDFPSYYELANLPPQNCTGNCNFLTQSSASDIADAIVVFSHDHILGRTKIDLVKKLGQTWVFFAVESPTYSYQNSLSNPRFRQHFNWTMTYRWDSDIFFGYIRTNRRSIPETVSERERELQTMKLAFRQKTKLVAWMVSHCATDSKRERYVKELKNHIQVDIYGACGTLKCDNWTACDEMVAKDYKFYLSFENTLCKDYASEKLLKILQKRQTVPIVRGGADYTTVCPPDSVVNTADFPSAAALAEHLKKLANDEEAYVKMLKWGWDYEVVQPQLPLCQLCEWMHDPRRVRQPYQDAVKWWSEGICHKPKDL</sequence>
<protein>
    <recommendedName>
        <fullName evidence="12">Fucosyltransferase</fullName>
        <ecNumber evidence="12">2.4.1.-</ecNumber>
    </recommendedName>
</protein>
<evidence type="ECO:0000256" key="6">
    <source>
        <dbReference type="ARBA" id="ARBA00022692"/>
    </source>
</evidence>
<dbReference type="Pfam" id="PF17039">
    <property type="entry name" value="Glyco_tran_10_N"/>
    <property type="match status" value="1"/>
</dbReference>
<keyword evidence="16" id="KW-1185">Reference proteome</keyword>
<dbReference type="InterPro" id="IPR038577">
    <property type="entry name" value="GT10-like_C_sf"/>
</dbReference>
<keyword evidence="4 12" id="KW-0328">Glycosyltransferase</keyword>
<dbReference type="InterPro" id="IPR055270">
    <property type="entry name" value="Glyco_tran_10_C"/>
</dbReference>
<comment type="caution">
    <text evidence="15">The sequence shown here is derived from an EMBL/GenBank/DDBJ whole genome shotgun (WGS) entry which is preliminary data.</text>
</comment>
<evidence type="ECO:0000259" key="13">
    <source>
        <dbReference type="Pfam" id="PF00852"/>
    </source>
</evidence>
<feature type="domain" description="Fucosyltransferase N-terminal" evidence="14">
    <location>
        <begin position="45"/>
        <end position="151"/>
    </location>
</feature>
<dbReference type="EC" id="2.4.1.-" evidence="12"/>
<comment type="pathway">
    <text evidence="2">Protein modification; protein glycosylation.</text>
</comment>
<evidence type="ECO:0000256" key="10">
    <source>
        <dbReference type="ARBA" id="ARBA00023136"/>
    </source>
</evidence>
<evidence type="ECO:0000259" key="14">
    <source>
        <dbReference type="Pfam" id="PF17039"/>
    </source>
</evidence>
<dbReference type="SUPFAM" id="SSF53756">
    <property type="entry name" value="UDP-Glycosyltransferase/glycogen phosphorylase"/>
    <property type="match status" value="1"/>
</dbReference>
<proteinExistence type="inferred from homology"/>
<name>A0AAE0Z8G5_9GAST</name>
<dbReference type="InterPro" id="IPR001503">
    <property type="entry name" value="Glyco_trans_10"/>
</dbReference>
<dbReference type="Gene3D" id="3.40.50.11660">
    <property type="entry name" value="Glycosyl transferase family 10, C-terminal domain"/>
    <property type="match status" value="1"/>
</dbReference>
<evidence type="ECO:0000256" key="12">
    <source>
        <dbReference type="RuleBase" id="RU003832"/>
    </source>
</evidence>
<keyword evidence="11" id="KW-0325">Glycoprotein</keyword>
<keyword evidence="5 12" id="KW-0808">Transferase</keyword>
<reference evidence="15" key="1">
    <citation type="journal article" date="2023" name="G3 (Bethesda)">
        <title>A reference genome for the long-term kleptoplast-retaining sea slug Elysia crispata morphotype clarki.</title>
        <authorList>
            <person name="Eastman K.E."/>
            <person name="Pendleton A.L."/>
            <person name="Shaikh M.A."/>
            <person name="Suttiyut T."/>
            <person name="Ogas R."/>
            <person name="Tomko P."/>
            <person name="Gavelis G."/>
            <person name="Widhalm J.R."/>
            <person name="Wisecaver J.H."/>
        </authorList>
    </citation>
    <scope>NUCLEOTIDE SEQUENCE</scope>
    <source>
        <strain evidence="15">ECLA1</strain>
    </source>
</reference>
<evidence type="ECO:0000256" key="4">
    <source>
        <dbReference type="ARBA" id="ARBA00022676"/>
    </source>
</evidence>
<evidence type="ECO:0000256" key="2">
    <source>
        <dbReference type="ARBA" id="ARBA00004922"/>
    </source>
</evidence>
<dbReference type="GO" id="GO:0032580">
    <property type="term" value="C:Golgi cisterna membrane"/>
    <property type="evidence" value="ECO:0007669"/>
    <property type="project" value="UniProtKB-SubCell"/>
</dbReference>
<dbReference type="PANTHER" id="PTHR48438:SF1">
    <property type="entry name" value="ALPHA-(1,3)-FUCOSYLTRANSFERASE C-RELATED"/>
    <property type="match status" value="1"/>
</dbReference>
<evidence type="ECO:0000256" key="9">
    <source>
        <dbReference type="ARBA" id="ARBA00023034"/>
    </source>
</evidence>
<organism evidence="15 16">
    <name type="scientific">Elysia crispata</name>
    <name type="common">lettuce slug</name>
    <dbReference type="NCBI Taxonomy" id="231223"/>
    <lineage>
        <taxon>Eukaryota</taxon>
        <taxon>Metazoa</taxon>
        <taxon>Spiralia</taxon>
        <taxon>Lophotrochozoa</taxon>
        <taxon>Mollusca</taxon>
        <taxon>Gastropoda</taxon>
        <taxon>Heterobranchia</taxon>
        <taxon>Euthyneura</taxon>
        <taxon>Panpulmonata</taxon>
        <taxon>Sacoglossa</taxon>
        <taxon>Placobranchoidea</taxon>
        <taxon>Plakobranchidae</taxon>
        <taxon>Elysia</taxon>
    </lineage>
</organism>
<evidence type="ECO:0000256" key="3">
    <source>
        <dbReference type="ARBA" id="ARBA00008919"/>
    </source>
</evidence>
<comment type="subcellular location">
    <subcellularLocation>
        <location evidence="1">Golgi apparatus membrane</location>
        <topology evidence="1">Single-pass type II membrane protein</topology>
    </subcellularLocation>
    <subcellularLocation>
        <location evidence="12">Golgi apparatus</location>
        <location evidence="12">Golgi stack membrane</location>
        <topology evidence="12">Single-pass type II membrane protein</topology>
    </subcellularLocation>
</comment>
<dbReference type="PANTHER" id="PTHR48438">
    <property type="entry name" value="ALPHA-(1,3)-FUCOSYLTRANSFERASE C-RELATED"/>
    <property type="match status" value="1"/>
</dbReference>
<dbReference type="AlphaFoldDB" id="A0AAE0Z8G5"/>
<keyword evidence="6 12" id="KW-0812">Transmembrane</keyword>
<dbReference type="Pfam" id="PF00852">
    <property type="entry name" value="Glyco_transf_10"/>
    <property type="match status" value="1"/>
</dbReference>
<keyword evidence="7" id="KW-0735">Signal-anchor</keyword>